<name>A0A2S6CC98_9PEZI</name>
<organism evidence="2 3">
    <name type="scientific">Cercospora berteroae</name>
    <dbReference type="NCBI Taxonomy" id="357750"/>
    <lineage>
        <taxon>Eukaryota</taxon>
        <taxon>Fungi</taxon>
        <taxon>Dikarya</taxon>
        <taxon>Ascomycota</taxon>
        <taxon>Pezizomycotina</taxon>
        <taxon>Dothideomycetes</taxon>
        <taxon>Dothideomycetidae</taxon>
        <taxon>Mycosphaerellales</taxon>
        <taxon>Mycosphaerellaceae</taxon>
        <taxon>Cercospora</taxon>
    </lineage>
</organism>
<feature type="compositionally biased region" description="Basic and acidic residues" evidence="1">
    <location>
        <begin position="166"/>
        <end position="186"/>
    </location>
</feature>
<dbReference type="Proteomes" id="UP000237631">
    <property type="component" value="Unassembled WGS sequence"/>
</dbReference>
<dbReference type="EMBL" id="PNEN01000495">
    <property type="protein sequence ID" value="PPJ57355.1"/>
    <property type="molecule type" value="Genomic_DNA"/>
</dbReference>
<gene>
    <name evidence="2" type="ORF">CBER1_01441</name>
</gene>
<reference evidence="3" key="1">
    <citation type="journal article" date="2017" name="bioRxiv">
        <title>Conservation of a gene cluster reveals novel cercosporin biosynthetic mechanisms and extends production to the genus Colletotrichum.</title>
        <authorList>
            <person name="de Jonge R."/>
            <person name="Ebert M.K."/>
            <person name="Huitt-Roehl C.R."/>
            <person name="Pal P."/>
            <person name="Suttle J.C."/>
            <person name="Spanner R.E."/>
            <person name="Neubauer J.D."/>
            <person name="Jurick W.M.II."/>
            <person name="Stott K.A."/>
            <person name="Secor G.A."/>
            <person name="Thomma B.P.H.J."/>
            <person name="Van de Peer Y."/>
            <person name="Townsend C.A."/>
            <person name="Bolton M.D."/>
        </authorList>
    </citation>
    <scope>NUCLEOTIDE SEQUENCE [LARGE SCALE GENOMIC DNA]</scope>
    <source>
        <strain evidence="3">CBS538.71</strain>
    </source>
</reference>
<evidence type="ECO:0000256" key="1">
    <source>
        <dbReference type="SAM" id="MobiDB-lite"/>
    </source>
</evidence>
<proteinExistence type="predicted"/>
<dbReference type="AlphaFoldDB" id="A0A2S6CC98"/>
<dbReference type="OrthoDB" id="10364681at2759"/>
<sequence length="209" mass="24171">MECLAPESTILQLDHPYRSGQLAEIANEIIHQRYVAVTRYLSYPPFIQFSLSRARFAGWVSRNHLQGALLSQPPCKRLCFLVLSPIHVFAELRSAGGLTFQDLVDLMSTVDDWTNPFVTNPRNALDDYCHVALLDVAPAKAGWVIRARGFNERAKRRTEKKRQKAERREKAAERREKEAERQELKGERKRRKAEQKKPEVERKQSSQQS</sequence>
<keyword evidence="3" id="KW-1185">Reference proteome</keyword>
<accession>A0A2S6CC98</accession>
<evidence type="ECO:0000313" key="3">
    <source>
        <dbReference type="Proteomes" id="UP000237631"/>
    </source>
</evidence>
<feature type="region of interest" description="Disordered" evidence="1">
    <location>
        <begin position="154"/>
        <end position="209"/>
    </location>
</feature>
<feature type="compositionally biased region" description="Basic and acidic residues" evidence="1">
    <location>
        <begin position="195"/>
        <end position="209"/>
    </location>
</feature>
<comment type="caution">
    <text evidence="2">The sequence shown here is derived from an EMBL/GenBank/DDBJ whole genome shotgun (WGS) entry which is preliminary data.</text>
</comment>
<protein>
    <submittedName>
        <fullName evidence="2">Uncharacterized protein</fullName>
    </submittedName>
</protein>
<feature type="compositionally biased region" description="Basic residues" evidence="1">
    <location>
        <begin position="154"/>
        <end position="165"/>
    </location>
</feature>
<evidence type="ECO:0000313" key="2">
    <source>
        <dbReference type="EMBL" id="PPJ57355.1"/>
    </source>
</evidence>